<dbReference type="OrthoDB" id="676025at2"/>
<sequence length="86" mass="9648">MKTEKVILSVLLAATAGVALGILFAPEKGEKVRRKIREKGEDYLEDLKDEYNHSVKSLKRKVDAAYDDIATKFKSHAEEPKESKTA</sequence>
<name>A0A368JXM9_9BACT</name>
<comment type="caution">
    <text evidence="2">The sequence shown here is derived from an EMBL/GenBank/DDBJ whole genome shotgun (WGS) entry which is preliminary data.</text>
</comment>
<feature type="transmembrane region" description="Helical" evidence="1">
    <location>
        <begin position="6"/>
        <end position="25"/>
    </location>
</feature>
<keyword evidence="1" id="KW-0812">Transmembrane</keyword>
<dbReference type="Proteomes" id="UP000253383">
    <property type="component" value="Unassembled WGS sequence"/>
</dbReference>
<gene>
    <name evidence="2" type="ORF">DUE52_00400</name>
</gene>
<evidence type="ECO:0000313" key="3">
    <source>
        <dbReference type="Proteomes" id="UP000253383"/>
    </source>
</evidence>
<dbReference type="EMBL" id="QOWE01000001">
    <property type="protein sequence ID" value="RCR71434.1"/>
    <property type="molecule type" value="Genomic_DNA"/>
</dbReference>
<reference evidence="2 3" key="1">
    <citation type="submission" date="2018-07" db="EMBL/GenBank/DDBJ databases">
        <title>Genome analysis of Larkinella rosea.</title>
        <authorList>
            <person name="Zhou Z."/>
            <person name="Wang G."/>
        </authorList>
    </citation>
    <scope>NUCLEOTIDE SEQUENCE [LARGE SCALE GENOMIC DNA]</scope>
    <source>
        <strain evidence="3">zzj9</strain>
    </source>
</reference>
<dbReference type="InterPro" id="IPR024623">
    <property type="entry name" value="YtxH"/>
</dbReference>
<evidence type="ECO:0000313" key="2">
    <source>
        <dbReference type="EMBL" id="RCR71434.1"/>
    </source>
</evidence>
<dbReference type="AlphaFoldDB" id="A0A368JXM9"/>
<dbReference type="RefSeq" id="WP_114403965.1">
    <property type="nucleotide sequence ID" value="NZ_QOWE01000001.1"/>
</dbReference>
<organism evidence="2 3">
    <name type="scientific">Larkinella punicea</name>
    <dbReference type="NCBI Taxonomy" id="2315727"/>
    <lineage>
        <taxon>Bacteria</taxon>
        <taxon>Pseudomonadati</taxon>
        <taxon>Bacteroidota</taxon>
        <taxon>Cytophagia</taxon>
        <taxon>Cytophagales</taxon>
        <taxon>Spirosomataceae</taxon>
        <taxon>Larkinella</taxon>
    </lineage>
</organism>
<evidence type="ECO:0000256" key="1">
    <source>
        <dbReference type="SAM" id="Phobius"/>
    </source>
</evidence>
<keyword evidence="1" id="KW-1133">Transmembrane helix</keyword>
<dbReference type="Pfam" id="PF12732">
    <property type="entry name" value="YtxH"/>
    <property type="match status" value="1"/>
</dbReference>
<accession>A0A368JXM9</accession>
<keyword evidence="1" id="KW-0472">Membrane</keyword>
<protein>
    <submittedName>
        <fullName evidence="2">YtxH domain-containing protein</fullName>
    </submittedName>
</protein>
<proteinExistence type="predicted"/>
<keyword evidence="3" id="KW-1185">Reference proteome</keyword>